<dbReference type="AlphaFoldDB" id="D6TZX9"/>
<dbReference type="RefSeq" id="WP_007919972.1">
    <property type="nucleotide sequence ID" value="NZ_ADVG01000004.1"/>
</dbReference>
<dbReference type="InterPro" id="IPR036812">
    <property type="entry name" value="NAD(P)_OxRdtase_dom_sf"/>
</dbReference>
<dbReference type="GO" id="GO:0005829">
    <property type="term" value="C:cytosol"/>
    <property type="evidence" value="ECO:0007669"/>
    <property type="project" value="UniProtKB-ARBA"/>
</dbReference>
<keyword evidence="6" id="KW-1185">Reference proteome</keyword>
<dbReference type="GO" id="GO:0016491">
    <property type="term" value="F:oxidoreductase activity"/>
    <property type="evidence" value="ECO:0007669"/>
    <property type="project" value="UniProtKB-KW"/>
</dbReference>
<evidence type="ECO:0000256" key="2">
    <source>
        <dbReference type="ARBA" id="ARBA00022857"/>
    </source>
</evidence>
<organism evidence="5 6">
    <name type="scientific">Ktedonobacter racemifer DSM 44963</name>
    <dbReference type="NCBI Taxonomy" id="485913"/>
    <lineage>
        <taxon>Bacteria</taxon>
        <taxon>Bacillati</taxon>
        <taxon>Chloroflexota</taxon>
        <taxon>Ktedonobacteria</taxon>
        <taxon>Ktedonobacterales</taxon>
        <taxon>Ktedonobacteraceae</taxon>
        <taxon>Ktedonobacter</taxon>
    </lineage>
</organism>
<dbReference type="SUPFAM" id="SSF51430">
    <property type="entry name" value="NAD(P)-linked oxidoreductase"/>
    <property type="match status" value="1"/>
</dbReference>
<dbReference type="InterPro" id="IPR005399">
    <property type="entry name" value="K_chnl_volt-dep_bsu_KCNAB-rel"/>
</dbReference>
<name>D6TZX9_KTERA</name>
<dbReference type="PRINTS" id="PR01577">
    <property type="entry name" value="KCNABCHANNEL"/>
</dbReference>
<protein>
    <submittedName>
        <fullName evidence="5">Aldo/keto reductase</fullName>
    </submittedName>
</protein>
<proteinExistence type="inferred from homology"/>
<comment type="similarity">
    <text evidence="1">Belongs to the shaker potassium channel beta subunit family.</text>
</comment>
<keyword evidence="2" id="KW-0521">NADP</keyword>
<sequence length="315" mass="35690">MQYRRLGNTGTKVSSVALGGWINYGEGKTAQEAAQQVIRTAYEKGINYFDIADVYGRGEAEKEMGAVLRDFPRHTLVIASKVFWPMSDDVNDRGLSRKHIMESVEKSLKRVGTDYIDIYFCHRPDPETPLLETARAMDDLIHQGKVLYWGTSMWEGSQIAEVYQLCERYNLYAPVAEQPQYSMLERERVEREILPIIEPRGIGLVAFSPLGQGMLTGKYDKGIDEGTRFHRETWARDRFFNDANVTRVRKLKEIADELGANRAQLALAWVLRNSGVSSAIIGATRPEQVEDNVQAINFVEKLGNEVLQRIDAILA</sequence>
<dbReference type="FunFam" id="3.20.20.100:FF:000004">
    <property type="entry name" value="Oxidoreductase, aldo/keto reductase"/>
    <property type="match status" value="1"/>
</dbReference>
<keyword evidence="3" id="KW-0560">Oxidoreductase</keyword>
<evidence type="ECO:0000313" key="6">
    <source>
        <dbReference type="Proteomes" id="UP000004508"/>
    </source>
</evidence>
<evidence type="ECO:0000259" key="4">
    <source>
        <dbReference type="Pfam" id="PF00248"/>
    </source>
</evidence>
<dbReference type="InParanoid" id="D6TZX9"/>
<dbReference type="EMBL" id="ADVG01000004">
    <property type="protein sequence ID" value="EFH82119.1"/>
    <property type="molecule type" value="Genomic_DNA"/>
</dbReference>
<feature type="domain" description="NADP-dependent oxidoreductase" evidence="4">
    <location>
        <begin position="16"/>
        <end position="314"/>
    </location>
</feature>
<dbReference type="PANTHER" id="PTHR43150:SF2">
    <property type="entry name" value="HYPERKINETIC, ISOFORM M"/>
    <property type="match status" value="1"/>
</dbReference>
<dbReference type="eggNOG" id="COG0667">
    <property type="taxonomic scope" value="Bacteria"/>
</dbReference>
<dbReference type="PANTHER" id="PTHR43150">
    <property type="entry name" value="HYPERKINETIC, ISOFORM M"/>
    <property type="match status" value="1"/>
</dbReference>
<evidence type="ECO:0000313" key="5">
    <source>
        <dbReference type="EMBL" id="EFH82119.1"/>
    </source>
</evidence>
<evidence type="ECO:0000256" key="1">
    <source>
        <dbReference type="ARBA" id="ARBA00006515"/>
    </source>
</evidence>
<evidence type="ECO:0000256" key="3">
    <source>
        <dbReference type="ARBA" id="ARBA00023002"/>
    </source>
</evidence>
<reference evidence="5 6" key="1">
    <citation type="journal article" date="2011" name="Stand. Genomic Sci.">
        <title>Non-contiguous finished genome sequence and contextual data of the filamentous soil bacterium Ktedonobacter racemifer type strain (SOSP1-21).</title>
        <authorList>
            <person name="Chang Y.J."/>
            <person name="Land M."/>
            <person name="Hauser L."/>
            <person name="Chertkov O."/>
            <person name="Del Rio T.G."/>
            <person name="Nolan M."/>
            <person name="Copeland A."/>
            <person name="Tice H."/>
            <person name="Cheng J.F."/>
            <person name="Lucas S."/>
            <person name="Han C."/>
            <person name="Goodwin L."/>
            <person name="Pitluck S."/>
            <person name="Ivanova N."/>
            <person name="Ovchinikova G."/>
            <person name="Pati A."/>
            <person name="Chen A."/>
            <person name="Palaniappan K."/>
            <person name="Mavromatis K."/>
            <person name="Liolios K."/>
            <person name="Brettin T."/>
            <person name="Fiebig A."/>
            <person name="Rohde M."/>
            <person name="Abt B."/>
            <person name="Goker M."/>
            <person name="Detter J.C."/>
            <person name="Woyke T."/>
            <person name="Bristow J."/>
            <person name="Eisen J.A."/>
            <person name="Markowitz V."/>
            <person name="Hugenholtz P."/>
            <person name="Kyrpides N.C."/>
            <person name="Klenk H.P."/>
            <person name="Lapidus A."/>
        </authorList>
    </citation>
    <scope>NUCLEOTIDE SEQUENCE [LARGE SCALE GENOMIC DNA]</scope>
    <source>
        <strain evidence="6">DSM 44963</strain>
    </source>
</reference>
<dbReference type="OrthoDB" id="9804790at2"/>
<comment type="caution">
    <text evidence="5">The sequence shown here is derived from an EMBL/GenBank/DDBJ whole genome shotgun (WGS) entry which is preliminary data.</text>
</comment>
<dbReference type="Proteomes" id="UP000004508">
    <property type="component" value="Unassembled WGS sequence"/>
</dbReference>
<dbReference type="Pfam" id="PF00248">
    <property type="entry name" value="Aldo_ket_red"/>
    <property type="match status" value="1"/>
</dbReference>
<dbReference type="Gene3D" id="3.20.20.100">
    <property type="entry name" value="NADP-dependent oxidoreductase domain"/>
    <property type="match status" value="1"/>
</dbReference>
<gene>
    <name evidence="5" type="ORF">Krac_2901</name>
</gene>
<accession>D6TZX9</accession>
<dbReference type="InterPro" id="IPR023210">
    <property type="entry name" value="NADP_OxRdtase_dom"/>
</dbReference>
<dbReference type="CDD" id="cd19074">
    <property type="entry name" value="Aldo_ket_red_shaker-like"/>
    <property type="match status" value="1"/>
</dbReference>